<evidence type="ECO:0000313" key="3">
    <source>
        <dbReference type="Proteomes" id="UP001627154"/>
    </source>
</evidence>
<sequence length="237" mass="28399">MTELHYNPDELIPADDRLKKLRQTILTGSKTKILETGLRYKGNAPPEFVVRLTRHTKLDGNTAVSYVDFSKHIYDEILSFQEDIRYNLRNGISKAIWQKENIQIYSQNLGEKGKYAMTVCFYELDTKKRIFMIESTFNRLVYLSPKIEFYFKKMDGDSDSEYVDEDEYDDYEDDDDSYWDKYYYDDFDDEYDYDSEDYDSENYYDSDDGYSEDKDGEYYDACGCYNYHYGYCNAYYS</sequence>
<proteinExistence type="predicted"/>
<dbReference type="AlphaFoldDB" id="A0ABD2VYQ3"/>
<evidence type="ECO:0000256" key="1">
    <source>
        <dbReference type="SAM" id="MobiDB-lite"/>
    </source>
</evidence>
<feature type="compositionally biased region" description="Acidic residues" evidence="1">
    <location>
        <begin position="188"/>
        <end position="210"/>
    </location>
</feature>
<accession>A0ABD2VYQ3</accession>
<gene>
    <name evidence="2" type="ORF">TKK_018781</name>
</gene>
<reference evidence="2 3" key="1">
    <citation type="journal article" date="2024" name="bioRxiv">
        <title>A reference genome for Trichogramma kaykai: A tiny desert-dwelling parasitoid wasp with competing sex-ratio distorters.</title>
        <authorList>
            <person name="Culotta J."/>
            <person name="Lindsey A.R."/>
        </authorList>
    </citation>
    <scope>NUCLEOTIDE SEQUENCE [LARGE SCALE GENOMIC DNA]</scope>
    <source>
        <strain evidence="2 3">KSX58</strain>
    </source>
</reference>
<name>A0ABD2VYQ3_9HYME</name>
<dbReference type="Proteomes" id="UP001627154">
    <property type="component" value="Unassembled WGS sequence"/>
</dbReference>
<dbReference type="EMBL" id="JBJJXI010000153">
    <property type="protein sequence ID" value="KAL3385734.1"/>
    <property type="molecule type" value="Genomic_DNA"/>
</dbReference>
<feature type="region of interest" description="Disordered" evidence="1">
    <location>
        <begin position="188"/>
        <end position="212"/>
    </location>
</feature>
<keyword evidence="3" id="KW-1185">Reference proteome</keyword>
<protein>
    <submittedName>
        <fullName evidence="2">Uncharacterized protein</fullName>
    </submittedName>
</protein>
<evidence type="ECO:0000313" key="2">
    <source>
        <dbReference type="EMBL" id="KAL3385734.1"/>
    </source>
</evidence>
<comment type="caution">
    <text evidence="2">The sequence shown here is derived from an EMBL/GenBank/DDBJ whole genome shotgun (WGS) entry which is preliminary data.</text>
</comment>
<organism evidence="2 3">
    <name type="scientific">Trichogramma kaykai</name>
    <dbReference type="NCBI Taxonomy" id="54128"/>
    <lineage>
        <taxon>Eukaryota</taxon>
        <taxon>Metazoa</taxon>
        <taxon>Ecdysozoa</taxon>
        <taxon>Arthropoda</taxon>
        <taxon>Hexapoda</taxon>
        <taxon>Insecta</taxon>
        <taxon>Pterygota</taxon>
        <taxon>Neoptera</taxon>
        <taxon>Endopterygota</taxon>
        <taxon>Hymenoptera</taxon>
        <taxon>Apocrita</taxon>
        <taxon>Proctotrupomorpha</taxon>
        <taxon>Chalcidoidea</taxon>
        <taxon>Trichogrammatidae</taxon>
        <taxon>Trichogramma</taxon>
    </lineage>
</organism>